<dbReference type="SUPFAM" id="SSF51905">
    <property type="entry name" value="FAD/NAD(P)-binding domain"/>
    <property type="match status" value="1"/>
</dbReference>
<dbReference type="PRINTS" id="PR00420">
    <property type="entry name" value="RNGMNOXGNASE"/>
</dbReference>
<evidence type="ECO:0000313" key="4">
    <source>
        <dbReference type="EMBL" id="QDZ09787.1"/>
    </source>
</evidence>
<reference evidence="4 5" key="1">
    <citation type="submission" date="2019-07" db="EMBL/GenBank/DDBJ databases">
        <title>Full genome sequence of Devosia sp. Gsoil 520.</title>
        <authorList>
            <person name="Im W.-T."/>
        </authorList>
    </citation>
    <scope>NUCLEOTIDE SEQUENCE [LARGE SCALE GENOMIC DNA]</scope>
    <source>
        <strain evidence="4 5">Gsoil 520</strain>
    </source>
</reference>
<dbReference type="Pfam" id="PF21274">
    <property type="entry name" value="Rng_hyd_C"/>
    <property type="match status" value="1"/>
</dbReference>
<dbReference type="InterPro" id="IPR036188">
    <property type="entry name" value="FAD/NAD-bd_sf"/>
</dbReference>
<dbReference type="PANTHER" id="PTHR43004:SF8">
    <property type="entry name" value="FAD-BINDING DOMAIN-CONTAINING PROTEIN-RELATED"/>
    <property type="match status" value="1"/>
</dbReference>
<organism evidence="4 5">
    <name type="scientific">Devosia ginsengisoli</name>
    <dbReference type="NCBI Taxonomy" id="400770"/>
    <lineage>
        <taxon>Bacteria</taxon>
        <taxon>Pseudomonadati</taxon>
        <taxon>Pseudomonadota</taxon>
        <taxon>Alphaproteobacteria</taxon>
        <taxon>Hyphomicrobiales</taxon>
        <taxon>Devosiaceae</taxon>
        <taxon>Devosia</taxon>
    </lineage>
</organism>
<dbReference type="KEGG" id="dea:FPZ08_02915"/>
<evidence type="ECO:0000259" key="3">
    <source>
        <dbReference type="Pfam" id="PF01494"/>
    </source>
</evidence>
<sequence>MTMLETGVLIVGSGPAGSSAAALLSTYGIDNTLVTRYRWLADTPRAHITNQRTMEVLRDLGLEEQAMLYATHQELMGNNVFCASLAGEELGRMRSWGNDPHSKARHLKASPTEMVDIPQDLLEPVLFGAAAKRGTKARLSTEYLSHIQDETGVTVTVRDRVLDQTFEIRAKYLIGADGGRSQVAQDIGLPMVGKMGVGGSMNITFKADLSRYVAHRPSVLYWVLQPGSDVGGIGMGLVRMVRPWDEWLIVWGYDIDQPPPEMTDDFARSVVHSLVGDDTIPVEITGYSTWTVNHMYAKRYSSGRVFCMGDAVHRHPPSNGLGSNTSIQDAFNLAWKLALVLNGAAGEKLLDSYNAERAPIGKQVVDRANKSIGETGPIFQALGLLSTKDVDQMRANMESRKRPDVEGRSRRKALRDAIAYKVYEFDAHGVEMNQRYQSSAVVSDGSAAPAFTQDPELIYQATTYPGARLPHVWLERSGRQVSTLDLVGQGRFTLLTGIGGDDWVAAAEALAAELGVPLTAVSIGPGRDYEDPFGDWANSSEIADGGCVLVRPDQFVAWRSMDTTADCQAALRTALRAVLSR</sequence>
<keyword evidence="1" id="KW-0285">Flavoprotein</keyword>
<dbReference type="PANTHER" id="PTHR43004">
    <property type="entry name" value="TRK SYSTEM POTASSIUM UPTAKE PROTEIN"/>
    <property type="match status" value="1"/>
</dbReference>
<evidence type="ECO:0000256" key="2">
    <source>
        <dbReference type="ARBA" id="ARBA00022827"/>
    </source>
</evidence>
<dbReference type="Gene3D" id="3.40.30.120">
    <property type="match status" value="1"/>
</dbReference>
<feature type="domain" description="FAD-binding" evidence="3">
    <location>
        <begin position="5"/>
        <end position="368"/>
    </location>
</feature>
<dbReference type="Gene3D" id="3.30.9.10">
    <property type="entry name" value="D-Amino Acid Oxidase, subunit A, domain 2"/>
    <property type="match status" value="1"/>
</dbReference>
<dbReference type="Proteomes" id="UP000315364">
    <property type="component" value="Chromosome"/>
</dbReference>
<name>A0A5B8LNC2_9HYPH</name>
<keyword evidence="4" id="KW-0560">Oxidoreductase</keyword>
<evidence type="ECO:0000313" key="5">
    <source>
        <dbReference type="Proteomes" id="UP000315364"/>
    </source>
</evidence>
<proteinExistence type="predicted"/>
<dbReference type="OrthoDB" id="9791689at2"/>
<keyword evidence="5" id="KW-1185">Reference proteome</keyword>
<protein>
    <submittedName>
        <fullName evidence="4">2,4-dichlorophenol 6-monooxygenase</fullName>
    </submittedName>
</protein>
<gene>
    <name evidence="4" type="ORF">FPZ08_02915</name>
</gene>
<keyword evidence="4" id="KW-0503">Monooxygenase</keyword>
<evidence type="ECO:0000256" key="1">
    <source>
        <dbReference type="ARBA" id="ARBA00022630"/>
    </source>
</evidence>
<accession>A0A5B8LNC2</accession>
<dbReference type="GO" id="GO:0016709">
    <property type="term" value="F:oxidoreductase activity, acting on paired donors, with incorporation or reduction of molecular oxygen, NAD(P)H as one donor, and incorporation of one atom of oxygen"/>
    <property type="evidence" value="ECO:0007669"/>
    <property type="project" value="UniProtKB-ARBA"/>
</dbReference>
<dbReference type="InterPro" id="IPR050641">
    <property type="entry name" value="RIFMO-like"/>
</dbReference>
<dbReference type="EMBL" id="CP042304">
    <property type="protein sequence ID" value="QDZ09787.1"/>
    <property type="molecule type" value="Genomic_DNA"/>
</dbReference>
<dbReference type="RefSeq" id="WP_146288596.1">
    <property type="nucleotide sequence ID" value="NZ_CP042304.1"/>
</dbReference>
<dbReference type="Pfam" id="PF01494">
    <property type="entry name" value="FAD_binding_3"/>
    <property type="match status" value="1"/>
</dbReference>
<dbReference type="Gene3D" id="3.50.50.60">
    <property type="entry name" value="FAD/NAD(P)-binding domain"/>
    <property type="match status" value="1"/>
</dbReference>
<keyword evidence="2" id="KW-0274">FAD</keyword>
<dbReference type="InterPro" id="IPR002938">
    <property type="entry name" value="FAD-bd"/>
</dbReference>
<dbReference type="GO" id="GO:0071949">
    <property type="term" value="F:FAD binding"/>
    <property type="evidence" value="ECO:0007669"/>
    <property type="project" value="InterPro"/>
</dbReference>
<dbReference type="AlphaFoldDB" id="A0A5B8LNC2"/>